<evidence type="ECO:0000256" key="4">
    <source>
        <dbReference type="ARBA" id="ARBA00022692"/>
    </source>
</evidence>
<evidence type="ECO:0000256" key="1">
    <source>
        <dbReference type="ARBA" id="ARBA00004651"/>
    </source>
</evidence>
<comment type="similarity">
    <text evidence="2">Belongs to the DoxX family.</text>
</comment>
<feature type="transmembrane region" description="Helical" evidence="7">
    <location>
        <begin position="83"/>
        <end position="102"/>
    </location>
</feature>
<feature type="transmembrane region" description="Helical" evidence="7">
    <location>
        <begin position="108"/>
        <end position="126"/>
    </location>
</feature>
<dbReference type="InterPro" id="IPR032808">
    <property type="entry name" value="DoxX"/>
</dbReference>
<dbReference type="EMBL" id="JAEQBW010000006">
    <property type="protein sequence ID" value="MBK6266119.1"/>
    <property type="molecule type" value="Genomic_DNA"/>
</dbReference>
<gene>
    <name evidence="8" type="ORF">JKA74_13830</name>
</gene>
<evidence type="ECO:0000256" key="6">
    <source>
        <dbReference type="ARBA" id="ARBA00023136"/>
    </source>
</evidence>
<evidence type="ECO:0000256" key="3">
    <source>
        <dbReference type="ARBA" id="ARBA00022475"/>
    </source>
</evidence>
<dbReference type="InterPro" id="IPR051907">
    <property type="entry name" value="DoxX-like_oxidoreductase"/>
</dbReference>
<sequence length="134" mass="15171">MVKKTDEYLDRNWQIGILLLRIFIGLRLLYGVVDNIISWQQMIEFSIFLENNGFPFPLMSAVTSVYVQFIGGLLILLGYKIRVTSFILIINFLVAFIVHLLANDTVEGMTPALAMLFGCLTFLFTGPGKLSVKF</sequence>
<evidence type="ECO:0000256" key="7">
    <source>
        <dbReference type="SAM" id="Phobius"/>
    </source>
</evidence>
<accession>A0A934WZX9</accession>
<comment type="subcellular location">
    <subcellularLocation>
        <location evidence="1">Cell membrane</location>
        <topology evidence="1">Multi-pass membrane protein</topology>
    </subcellularLocation>
</comment>
<name>A0A934WZX9_9BACT</name>
<dbReference type="AlphaFoldDB" id="A0A934WZX9"/>
<protein>
    <submittedName>
        <fullName evidence="8">DoxX family protein</fullName>
    </submittedName>
</protein>
<dbReference type="Proteomes" id="UP000611723">
    <property type="component" value="Unassembled WGS sequence"/>
</dbReference>
<keyword evidence="5 7" id="KW-1133">Transmembrane helix</keyword>
<organism evidence="8 9">
    <name type="scientific">Marivirga aurantiaca</name>
    <dbReference type="NCBI Taxonomy" id="2802615"/>
    <lineage>
        <taxon>Bacteria</taxon>
        <taxon>Pseudomonadati</taxon>
        <taxon>Bacteroidota</taxon>
        <taxon>Cytophagia</taxon>
        <taxon>Cytophagales</taxon>
        <taxon>Marivirgaceae</taxon>
        <taxon>Marivirga</taxon>
    </lineage>
</organism>
<dbReference type="GO" id="GO:0005886">
    <property type="term" value="C:plasma membrane"/>
    <property type="evidence" value="ECO:0007669"/>
    <property type="project" value="UniProtKB-SubCell"/>
</dbReference>
<evidence type="ECO:0000256" key="5">
    <source>
        <dbReference type="ARBA" id="ARBA00022989"/>
    </source>
</evidence>
<keyword evidence="3" id="KW-1003">Cell membrane</keyword>
<reference evidence="8" key="1">
    <citation type="submission" date="2021-01" db="EMBL/GenBank/DDBJ databases">
        <title>Marivirga aurantiaca sp. nov., isolated from intertidal surface sediments.</title>
        <authorList>
            <person name="Zhang M."/>
        </authorList>
    </citation>
    <scope>NUCLEOTIDE SEQUENCE</scope>
    <source>
        <strain evidence="8">S37H4</strain>
    </source>
</reference>
<feature type="transmembrane region" description="Helical" evidence="7">
    <location>
        <begin position="12"/>
        <end position="33"/>
    </location>
</feature>
<dbReference type="Pfam" id="PF07681">
    <property type="entry name" value="DoxX"/>
    <property type="match status" value="1"/>
</dbReference>
<evidence type="ECO:0000256" key="2">
    <source>
        <dbReference type="ARBA" id="ARBA00006679"/>
    </source>
</evidence>
<dbReference type="RefSeq" id="WP_201431799.1">
    <property type="nucleotide sequence ID" value="NZ_JAEQBW010000006.1"/>
</dbReference>
<proteinExistence type="inferred from homology"/>
<keyword evidence="9" id="KW-1185">Reference proteome</keyword>
<dbReference type="PANTHER" id="PTHR33452:SF1">
    <property type="entry name" value="INNER MEMBRANE PROTEIN YPHA-RELATED"/>
    <property type="match status" value="1"/>
</dbReference>
<keyword evidence="4 7" id="KW-0812">Transmembrane</keyword>
<keyword evidence="6 7" id="KW-0472">Membrane</keyword>
<feature type="transmembrane region" description="Helical" evidence="7">
    <location>
        <begin position="53"/>
        <end position="76"/>
    </location>
</feature>
<comment type="caution">
    <text evidence="8">The sequence shown here is derived from an EMBL/GenBank/DDBJ whole genome shotgun (WGS) entry which is preliminary data.</text>
</comment>
<dbReference type="PANTHER" id="PTHR33452">
    <property type="entry name" value="OXIDOREDUCTASE CATD-RELATED"/>
    <property type="match status" value="1"/>
</dbReference>
<evidence type="ECO:0000313" key="9">
    <source>
        <dbReference type="Proteomes" id="UP000611723"/>
    </source>
</evidence>
<evidence type="ECO:0000313" key="8">
    <source>
        <dbReference type="EMBL" id="MBK6266119.1"/>
    </source>
</evidence>